<evidence type="ECO:0000256" key="2">
    <source>
        <dbReference type="ARBA" id="ARBA00004251"/>
    </source>
</evidence>
<evidence type="ECO:0000256" key="21">
    <source>
        <dbReference type="ARBA" id="ARBA00023180"/>
    </source>
</evidence>
<evidence type="ECO:0000256" key="1">
    <source>
        <dbReference type="ARBA" id="ARBA00004123"/>
    </source>
</evidence>
<comment type="similarity">
    <text evidence="4">In the C-terminal section; belongs to the protein kinase superfamily. Ser/Thr protein kinase family.</text>
</comment>
<evidence type="ECO:0000256" key="12">
    <source>
        <dbReference type="ARBA" id="ARBA00022741"/>
    </source>
</evidence>
<keyword evidence="17" id="KW-0238">DNA-binding</keyword>
<dbReference type="Gene3D" id="3.30.1330.80">
    <property type="entry name" value="Hypothetical protein, similar to alpha- acetolactate decarboxylase, domain 2"/>
    <property type="match status" value="1"/>
</dbReference>
<evidence type="ECO:0000256" key="17">
    <source>
        <dbReference type="ARBA" id="ARBA00023125"/>
    </source>
</evidence>
<sequence>MFGKEKGKSMANPWWVGNVAIEGVESPVTSSAPSMHHRNSNPTMTRSDPRLDHDFTNNSGSPNTQTQTQTQNSQEEQNSRDELPAVEPGSGSASTGRRPRGRPPGSKNKPKSPVVVTKESPNSLQSHVLEIATGADVAESLNAFARRRGRGVSVLSGSGLVTNVTLRQPAASGGVVSLRGQFEILSMCGAFLPTSGSPAAAAGLTIYLAGAQGQVVGGGVAGPLIASGPAMVASVRLAWNDYIFHLLNYLGMMWKNRRNVLKREMWLCPKTSSRPSCRETPLLIRGQAVYNFGVTRQNCVRIIFVFIWLLLIFSTHLVSSLTQEFSFVGFKKASPNLTMSGVAEIANTGAIRLTTDTSRVLGHAFYSLPIRFKQTGQNRALSFSTSFVIAMVPEYVSLGGHGLAFAITPTPDLKGSLHSQYLGLLNPSQVNFSGHFFAVEFDTVKDLEIDDINDNHVGIDINSIESSTSTPAGYFLANSTKKELFLDGGRVIQAWIDYDSFKKRLDVKLSPFSDKPKLSLLSYDVDLSSVFGEEMYVGFSASTGLLASSHYILGWNFNMSGEALSLSLQSLPRIPRSIKKKKSPGLILGVSLSCSLLIIAALVAAVMFGIKKAKDEDRVEEWELDFGPHRFSYRDLKKATNGFGDKELLGSGGFGKDGNKRLFTAILKPQTFC</sequence>
<keyword evidence="6" id="KW-1003">Cell membrane</keyword>
<protein>
    <recommendedName>
        <fullName evidence="5">non-specific serine/threonine protein kinase</fullName>
        <ecNumber evidence="5">2.7.11.1</ecNumber>
    </recommendedName>
</protein>
<dbReference type="PROSITE" id="PS51742">
    <property type="entry name" value="PPC"/>
    <property type="match status" value="1"/>
</dbReference>
<evidence type="ECO:0000256" key="7">
    <source>
        <dbReference type="ARBA" id="ARBA00022527"/>
    </source>
</evidence>
<keyword evidence="21" id="KW-0325">Glycoprotein</keyword>
<dbReference type="InterPro" id="IPR001220">
    <property type="entry name" value="Legume_lectin_dom"/>
</dbReference>
<evidence type="ECO:0000256" key="25">
    <source>
        <dbReference type="SAM" id="MobiDB-lite"/>
    </source>
</evidence>
<name>A0AAU9SGX7_THLAR</name>
<dbReference type="GO" id="GO:0005886">
    <property type="term" value="C:plasma membrane"/>
    <property type="evidence" value="ECO:0007669"/>
    <property type="project" value="UniProtKB-SubCell"/>
</dbReference>
<dbReference type="CDD" id="cd06899">
    <property type="entry name" value="lectin_legume_LecRK_Arcelin_ConA"/>
    <property type="match status" value="1"/>
</dbReference>
<dbReference type="GO" id="GO:0005634">
    <property type="term" value="C:nucleus"/>
    <property type="evidence" value="ECO:0007669"/>
    <property type="project" value="UniProtKB-SubCell"/>
</dbReference>
<evidence type="ECO:0000256" key="8">
    <source>
        <dbReference type="ARBA" id="ARBA00022679"/>
    </source>
</evidence>
<evidence type="ECO:0000256" key="11">
    <source>
        <dbReference type="ARBA" id="ARBA00022734"/>
    </source>
</evidence>
<feature type="compositionally biased region" description="Low complexity" evidence="25">
    <location>
        <begin position="56"/>
        <end position="76"/>
    </location>
</feature>
<keyword evidence="29" id="KW-1185">Reference proteome</keyword>
<evidence type="ECO:0000256" key="14">
    <source>
        <dbReference type="ARBA" id="ARBA00022840"/>
    </source>
</evidence>
<organism evidence="28 29">
    <name type="scientific">Thlaspi arvense</name>
    <name type="common">Field penny-cress</name>
    <dbReference type="NCBI Taxonomy" id="13288"/>
    <lineage>
        <taxon>Eukaryota</taxon>
        <taxon>Viridiplantae</taxon>
        <taxon>Streptophyta</taxon>
        <taxon>Embryophyta</taxon>
        <taxon>Tracheophyta</taxon>
        <taxon>Spermatophyta</taxon>
        <taxon>Magnoliopsida</taxon>
        <taxon>eudicotyledons</taxon>
        <taxon>Gunneridae</taxon>
        <taxon>Pentapetalae</taxon>
        <taxon>rosids</taxon>
        <taxon>malvids</taxon>
        <taxon>Brassicales</taxon>
        <taxon>Brassicaceae</taxon>
        <taxon>Thlaspideae</taxon>
        <taxon>Thlaspi</taxon>
    </lineage>
</organism>
<dbReference type="SUPFAM" id="SSF49899">
    <property type="entry name" value="Concanavalin A-like lectins/glucanases"/>
    <property type="match status" value="1"/>
</dbReference>
<evidence type="ECO:0000256" key="9">
    <source>
        <dbReference type="ARBA" id="ARBA00022692"/>
    </source>
</evidence>
<evidence type="ECO:0000256" key="23">
    <source>
        <dbReference type="ARBA" id="ARBA00047899"/>
    </source>
</evidence>
<keyword evidence="22" id="KW-0539">Nucleus</keyword>
<evidence type="ECO:0000256" key="3">
    <source>
        <dbReference type="ARBA" id="ARBA00008536"/>
    </source>
</evidence>
<dbReference type="CDD" id="cd11378">
    <property type="entry name" value="DUF296"/>
    <property type="match status" value="1"/>
</dbReference>
<evidence type="ECO:0000256" key="15">
    <source>
        <dbReference type="ARBA" id="ARBA00022989"/>
    </source>
</evidence>
<dbReference type="InterPro" id="IPR014476">
    <property type="entry name" value="AHL15-29"/>
</dbReference>
<keyword evidence="13" id="KW-0418">Kinase</keyword>
<dbReference type="GO" id="GO:0004674">
    <property type="term" value="F:protein serine/threonine kinase activity"/>
    <property type="evidence" value="ECO:0007669"/>
    <property type="project" value="UniProtKB-KW"/>
</dbReference>
<reference evidence="28 29" key="1">
    <citation type="submission" date="2022-03" db="EMBL/GenBank/DDBJ databases">
        <authorList>
            <person name="Nunn A."/>
            <person name="Chopra R."/>
            <person name="Nunn A."/>
            <person name="Contreras Garrido A."/>
        </authorList>
    </citation>
    <scope>NUCLEOTIDE SEQUENCE [LARGE SCALE GENOMIC DNA]</scope>
</reference>
<feature type="compositionally biased region" description="Low complexity" evidence="25">
    <location>
        <begin position="103"/>
        <end position="113"/>
    </location>
</feature>
<keyword evidence="11" id="KW-0430">Lectin</keyword>
<keyword evidence="8" id="KW-0808">Transferase</keyword>
<dbReference type="Proteomes" id="UP000836841">
    <property type="component" value="Chromosome 5"/>
</dbReference>
<gene>
    <name evidence="28" type="ORF">TAV2_LOCUS16475</name>
</gene>
<keyword evidence="7" id="KW-0723">Serine/threonine-protein kinase</keyword>
<dbReference type="EC" id="2.7.11.1" evidence="5"/>
<evidence type="ECO:0000256" key="5">
    <source>
        <dbReference type="ARBA" id="ARBA00012513"/>
    </source>
</evidence>
<dbReference type="AlphaFoldDB" id="A0AAU9SGX7"/>
<dbReference type="PANTHER" id="PTHR31100">
    <property type="entry name" value="AT-HOOK MOTIF NUCLEAR-LOCALIZED PROTEIN 15"/>
    <property type="match status" value="1"/>
</dbReference>
<keyword evidence="10" id="KW-0732">Signal</keyword>
<dbReference type="PANTHER" id="PTHR31100:SF14">
    <property type="entry name" value="AT-HOOK MOTIF NUCLEAR-LOCALIZED PROTEIN 15"/>
    <property type="match status" value="1"/>
</dbReference>
<dbReference type="EMBL" id="OU466861">
    <property type="protein sequence ID" value="CAH2064043.1"/>
    <property type="molecule type" value="Genomic_DNA"/>
</dbReference>
<keyword evidence="16" id="KW-0805">Transcription regulation</keyword>
<evidence type="ECO:0000256" key="18">
    <source>
        <dbReference type="ARBA" id="ARBA00023136"/>
    </source>
</evidence>
<evidence type="ECO:0000256" key="19">
    <source>
        <dbReference type="ARBA" id="ARBA00023163"/>
    </source>
</evidence>
<dbReference type="FunFam" id="2.60.120.200:FF:000086">
    <property type="entry name" value="L-type lectin-domain containing receptor kinase S.4"/>
    <property type="match status" value="1"/>
</dbReference>
<dbReference type="GO" id="GO:0003680">
    <property type="term" value="F:minor groove of adenine-thymine-rich DNA binding"/>
    <property type="evidence" value="ECO:0007669"/>
    <property type="project" value="InterPro"/>
</dbReference>
<evidence type="ECO:0000256" key="26">
    <source>
        <dbReference type="SAM" id="Phobius"/>
    </source>
</evidence>
<keyword evidence="9 26" id="KW-0812">Transmembrane</keyword>
<keyword evidence="12" id="KW-0547">Nucleotide-binding</keyword>
<evidence type="ECO:0000256" key="20">
    <source>
        <dbReference type="ARBA" id="ARBA00023170"/>
    </source>
</evidence>
<dbReference type="GO" id="GO:0003700">
    <property type="term" value="F:DNA-binding transcription factor activity"/>
    <property type="evidence" value="ECO:0007669"/>
    <property type="project" value="TreeGrafter"/>
</dbReference>
<evidence type="ECO:0000256" key="24">
    <source>
        <dbReference type="ARBA" id="ARBA00048679"/>
    </source>
</evidence>
<feature type="transmembrane region" description="Helical" evidence="26">
    <location>
        <begin position="586"/>
        <end position="610"/>
    </location>
</feature>
<evidence type="ECO:0000313" key="28">
    <source>
        <dbReference type="EMBL" id="CAH2064043.1"/>
    </source>
</evidence>
<keyword evidence="19" id="KW-0804">Transcription</keyword>
<keyword evidence="18 26" id="KW-0472">Membrane</keyword>
<feature type="domain" description="PPC" evidence="27">
    <location>
        <begin position="121"/>
        <end position="258"/>
    </location>
</feature>
<feature type="region of interest" description="Disordered" evidence="25">
    <location>
        <begin position="26"/>
        <end position="121"/>
    </location>
</feature>
<evidence type="ECO:0000313" key="29">
    <source>
        <dbReference type="Proteomes" id="UP000836841"/>
    </source>
</evidence>
<evidence type="ECO:0000256" key="10">
    <source>
        <dbReference type="ARBA" id="ARBA00022729"/>
    </source>
</evidence>
<keyword evidence="20" id="KW-0675">Receptor</keyword>
<dbReference type="GO" id="GO:0005524">
    <property type="term" value="F:ATP binding"/>
    <property type="evidence" value="ECO:0007669"/>
    <property type="project" value="UniProtKB-KW"/>
</dbReference>
<dbReference type="InterPro" id="IPR013320">
    <property type="entry name" value="ConA-like_dom_sf"/>
</dbReference>
<feature type="transmembrane region" description="Helical" evidence="26">
    <location>
        <begin position="302"/>
        <end position="322"/>
    </location>
</feature>
<dbReference type="Pfam" id="PF03479">
    <property type="entry name" value="PCC"/>
    <property type="match status" value="1"/>
</dbReference>
<proteinExistence type="inferred from homology"/>
<comment type="subcellular location">
    <subcellularLocation>
        <location evidence="2">Cell membrane</location>
        <topology evidence="2">Single-pass type I membrane protein</topology>
    </subcellularLocation>
    <subcellularLocation>
        <location evidence="1">Nucleus</location>
    </subcellularLocation>
</comment>
<dbReference type="Gene3D" id="2.60.120.200">
    <property type="match status" value="1"/>
</dbReference>
<dbReference type="GO" id="GO:0030246">
    <property type="term" value="F:carbohydrate binding"/>
    <property type="evidence" value="ECO:0007669"/>
    <property type="project" value="UniProtKB-KW"/>
</dbReference>
<keyword evidence="14" id="KW-0067">ATP-binding</keyword>
<evidence type="ECO:0000256" key="22">
    <source>
        <dbReference type="ARBA" id="ARBA00023242"/>
    </source>
</evidence>
<comment type="catalytic activity">
    <reaction evidence="24">
        <text>L-seryl-[protein] + ATP = O-phospho-L-seryl-[protein] + ADP + H(+)</text>
        <dbReference type="Rhea" id="RHEA:17989"/>
        <dbReference type="Rhea" id="RHEA-COMP:9863"/>
        <dbReference type="Rhea" id="RHEA-COMP:11604"/>
        <dbReference type="ChEBI" id="CHEBI:15378"/>
        <dbReference type="ChEBI" id="CHEBI:29999"/>
        <dbReference type="ChEBI" id="CHEBI:30616"/>
        <dbReference type="ChEBI" id="CHEBI:83421"/>
        <dbReference type="ChEBI" id="CHEBI:456216"/>
        <dbReference type="EC" id="2.7.11.1"/>
    </reaction>
</comment>
<evidence type="ECO:0000256" key="16">
    <source>
        <dbReference type="ARBA" id="ARBA00023015"/>
    </source>
</evidence>
<dbReference type="InterPro" id="IPR005175">
    <property type="entry name" value="PPC_dom"/>
</dbReference>
<dbReference type="Pfam" id="PF00139">
    <property type="entry name" value="Lectin_legB"/>
    <property type="match status" value="1"/>
</dbReference>
<comment type="catalytic activity">
    <reaction evidence="23">
        <text>L-threonyl-[protein] + ATP = O-phospho-L-threonyl-[protein] + ADP + H(+)</text>
        <dbReference type="Rhea" id="RHEA:46608"/>
        <dbReference type="Rhea" id="RHEA-COMP:11060"/>
        <dbReference type="Rhea" id="RHEA-COMP:11605"/>
        <dbReference type="ChEBI" id="CHEBI:15378"/>
        <dbReference type="ChEBI" id="CHEBI:30013"/>
        <dbReference type="ChEBI" id="CHEBI:30616"/>
        <dbReference type="ChEBI" id="CHEBI:61977"/>
        <dbReference type="ChEBI" id="CHEBI:456216"/>
        <dbReference type="EC" id="2.7.11.1"/>
    </reaction>
</comment>
<evidence type="ECO:0000256" key="13">
    <source>
        <dbReference type="ARBA" id="ARBA00022777"/>
    </source>
</evidence>
<accession>A0AAU9SGX7</accession>
<evidence type="ECO:0000256" key="4">
    <source>
        <dbReference type="ARBA" id="ARBA00010217"/>
    </source>
</evidence>
<evidence type="ECO:0000256" key="6">
    <source>
        <dbReference type="ARBA" id="ARBA00022475"/>
    </source>
</evidence>
<comment type="similarity">
    <text evidence="3">In the N-terminal section; belongs to the leguminous lectin family.</text>
</comment>
<dbReference type="SUPFAM" id="SSF117856">
    <property type="entry name" value="AF0104/ALDC/Ptd012-like"/>
    <property type="match status" value="1"/>
</dbReference>
<evidence type="ECO:0000259" key="27">
    <source>
        <dbReference type="PROSITE" id="PS51742"/>
    </source>
</evidence>
<keyword evidence="15 26" id="KW-1133">Transmembrane helix</keyword>